<protein>
    <submittedName>
        <fullName evidence="1">Uncharacterized protein</fullName>
    </submittedName>
</protein>
<dbReference type="InterPro" id="IPR020936">
    <property type="entry name" value="TrhO"/>
</dbReference>
<reference evidence="1 2" key="1">
    <citation type="submission" date="2018-04" db="EMBL/GenBank/DDBJ databases">
        <authorList>
            <person name="Vogel A."/>
        </authorList>
    </citation>
    <scope>NUCLEOTIDE SEQUENCE [LARGE SCALE GENOMIC DNA]</scope>
</reference>
<dbReference type="InterPro" id="IPR036873">
    <property type="entry name" value="Rhodanese-like_dom_sf"/>
</dbReference>
<dbReference type="AlphaFoldDB" id="A0A484M8I9"/>
<dbReference type="PANTHER" id="PTHR43268">
    <property type="entry name" value="THIOSULFATE SULFURTRANSFERASE/RHODANESE-LIKE DOMAIN-CONTAINING PROTEIN 2"/>
    <property type="match status" value="1"/>
</dbReference>
<keyword evidence="2" id="KW-1185">Reference proteome</keyword>
<evidence type="ECO:0000313" key="1">
    <source>
        <dbReference type="EMBL" id="VFQ84905.1"/>
    </source>
</evidence>
<dbReference type="OrthoDB" id="25002at2759"/>
<dbReference type="Proteomes" id="UP000595140">
    <property type="component" value="Unassembled WGS sequence"/>
</dbReference>
<dbReference type="EMBL" id="OOIL02002808">
    <property type="protein sequence ID" value="VFQ84905.1"/>
    <property type="molecule type" value="Genomic_DNA"/>
</dbReference>
<dbReference type="PANTHER" id="PTHR43268:SF6">
    <property type="entry name" value="THIOSULFATE SULFURTRANSFERASE_RHODANESE-LIKE DOMAIN-CONTAINING PROTEIN 2"/>
    <property type="match status" value="1"/>
</dbReference>
<organism evidence="1 2">
    <name type="scientific">Cuscuta campestris</name>
    <dbReference type="NCBI Taxonomy" id="132261"/>
    <lineage>
        <taxon>Eukaryota</taxon>
        <taxon>Viridiplantae</taxon>
        <taxon>Streptophyta</taxon>
        <taxon>Embryophyta</taxon>
        <taxon>Tracheophyta</taxon>
        <taxon>Spermatophyta</taxon>
        <taxon>Magnoliopsida</taxon>
        <taxon>eudicotyledons</taxon>
        <taxon>Gunneridae</taxon>
        <taxon>Pentapetalae</taxon>
        <taxon>asterids</taxon>
        <taxon>lamiids</taxon>
        <taxon>Solanales</taxon>
        <taxon>Convolvulaceae</taxon>
        <taxon>Cuscuteae</taxon>
        <taxon>Cuscuta</taxon>
        <taxon>Cuscuta subgen. Grammica</taxon>
        <taxon>Cuscuta sect. Cleistogrammica</taxon>
    </lineage>
</organism>
<accession>A0A484M8I9</accession>
<proteinExistence type="predicted"/>
<sequence>MASAYIKSKGAGFENDFQLYGWIQRYLEQYPDGGFFQGKNFVFDHRLHFFWEMLECYCRLLESNYSSRRRCIFCRMLVLIWNSCQDVNSTYACELCQKAGKDVRSVLEMKVHKSVEISEGGGDMLAYCCTIKW</sequence>
<name>A0A484M8I9_9ASTE</name>
<evidence type="ECO:0000313" key="2">
    <source>
        <dbReference type="Proteomes" id="UP000595140"/>
    </source>
</evidence>
<gene>
    <name evidence="1" type="ORF">CCAM_LOCUS26681</name>
</gene>
<dbReference type="Gene3D" id="3.40.250.10">
    <property type="entry name" value="Rhodanese-like domain"/>
    <property type="match status" value="1"/>
</dbReference>